<keyword evidence="3" id="KW-1185">Reference proteome</keyword>
<gene>
    <name evidence="2" type="ORF">ANANG_G00132200</name>
</gene>
<reference evidence="2" key="1">
    <citation type="submission" date="2021-01" db="EMBL/GenBank/DDBJ databases">
        <title>A chromosome-scale assembly of European eel, Anguilla anguilla.</title>
        <authorList>
            <person name="Henkel C."/>
            <person name="Jong-Raadsen S.A."/>
            <person name="Dufour S."/>
            <person name="Weltzien F.-A."/>
            <person name="Palstra A.P."/>
            <person name="Pelster B."/>
            <person name="Spaink H.P."/>
            <person name="Van Den Thillart G.E."/>
            <person name="Jansen H."/>
            <person name="Zahm M."/>
            <person name="Klopp C."/>
            <person name="Cedric C."/>
            <person name="Louis A."/>
            <person name="Berthelot C."/>
            <person name="Parey E."/>
            <person name="Roest Crollius H."/>
            <person name="Montfort J."/>
            <person name="Robinson-Rechavi M."/>
            <person name="Bucao C."/>
            <person name="Bouchez O."/>
            <person name="Gislard M."/>
            <person name="Lluch J."/>
            <person name="Milhes M."/>
            <person name="Lampietro C."/>
            <person name="Lopez Roques C."/>
            <person name="Donnadieu C."/>
            <person name="Braasch I."/>
            <person name="Desvignes T."/>
            <person name="Postlethwait J."/>
            <person name="Bobe J."/>
            <person name="Guiguen Y."/>
            <person name="Dirks R."/>
        </authorList>
    </citation>
    <scope>NUCLEOTIDE SEQUENCE</scope>
    <source>
        <strain evidence="2">Tag_6206</strain>
        <tissue evidence="2">Liver</tissue>
    </source>
</reference>
<evidence type="ECO:0000313" key="2">
    <source>
        <dbReference type="EMBL" id="KAG5847998.1"/>
    </source>
</evidence>
<dbReference type="EMBL" id="JAFIRN010000006">
    <property type="protein sequence ID" value="KAG5847998.1"/>
    <property type="molecule type" value="Genomic_DNA"/>
</dbReference>
<dbReference type="AlphaFoldDB" id="A0A9D3MI49"/>
<accession>A0A9D3MI49</accession>
<dbReference type="Proteomes" id="UP001044222">
    <property type="component" value="Chromosome 6"/>
</dbReference>
<sequence>MAARRGRFGAATLLGCQGRADCGSRPGLMESWSDDSWNCSDNRRNSGCSDTPVYHSSPLLLSAPGLLLLWGPPGPVRLQRLQRPGWMGRPSRPCACPPTPPRLTATAPPAPRTGTLLHPRGGGRAERGERLAYGPAHYENRALSLAMSAVRTPPLSARAPPDCYANTRAFSTEV</sequence>
<proteinExistence type="predicted"/>
<comment type="caution">
    <text evidence="2">The sequence shown here is derived from an EMBL/GenBank/DDBJ whole genome shotgun (WGS) entry which is preliminary data.</text>
</comment>
<name>A0A9D3MI49_ANGAN</name>
<feature type="region of interest" description="Disordered" evidence="1">
    <location>
        <begin position="102"/>
        <end position="127"/>
    </location>
</feature>
<protein>
    <submittedName>
        <fullName evidence="2">Uncharacterized protein</fullName>
    </submittedName>
</protein>
<evidence type="ECO:0000313" key="3">
    <source>
        <dbReference type="Proteomes" id="UP001044222"/>
    </source>
</evidence>
<organism evidence="2 3">
    <name type="scientific">Anguilla anguilla</name>
    <name type="common">European freshwater eel</name>
    <name type="synonym">Muraena anguilla</name>
    <dbReference type="NCBI Taxonomy" id="7936"/>
    <lineage>
        <taxon>Eukaryota</taxon>
        <taxon>Metazoa</taxon>
        <taxon>Chordata</taxon>
        <taxon>Craniata</taxon>
        <taxon>Vertebrata</taxon>
        <taxon>Euteleostomi</taxon>
        <taxon>Actinopterygii</taxon>
        <taxon>Neopterygii</taxon>
        <taxon>Teleostei</taxon>
        <taxon>Anguilliformes</taxon>
        <taxon>Anguillidae</taxon>
        <taxon>Anguilla</taxon>
    </lineage>
</organism>
<evidence type="ECO:0000256" key="1">
    <source>
        <dbReference type="SAM" id="MobiDB-lite"/>
    </source>
</evidence>